<feature type="domain" description="Class II aldolase/adducin N-terminal" evidence="8">
    <location>
        <begin position="82"/>
        <end position="276"/>
    </location>
</feature>
<dbReference type="Proteomes" id="UP001206595">
    <property type="component" value="Unassembled WGS sequence"/>
</dbReference>
<sequence length="296" mass="33408">MGVWQRLKGENDLLWLDKVVCTSHCLVISCLADNLAQLKLLFLSSMSNSDFVGVEPVDPARFQSSHNADALCKSDDPLHPANLIPELCRLFYTSGWVTGTGGGISIKKDEHVYIAPSGVQKERMKPEDLFVMTLADRQVLRKPQVFKPSACTPLFYNAYTMREAGACIHTHSQNAVMATLLYPGETFEISHQEMIKGIRRGSTKTNLRYFDKLVVPIVENTPEEEDLTERMALAMEKYPDTCAVLVRRHGVYVWGESWEKAKTMCECYDYLFEIAVKMKSIGIDPAVKPESEPDYE</sequence>
<dbReference type="PROSITE" id="PS51257">
    <property type="entry name" value="PROKAR_LIPOPROTEIN"/>
    <property type="match status" value="1"/>
</dbReference>
<feature type="binding site" evidence="7">
    <location>
        <position position="169"/>
    </location>
    <ligand>
        <name>Zn(2+)</name>
        <dbReference type="ChEBI" id="CHEBI:29105"/>
    </ligand>
</feature>
<dbReference type="EMBL" id="MU620904">
    <property type="protein sequence ID" value="KAI8581792.1"/>
    <property type="molecule type" value="Genomic_DNA"/>
</dbReference>
<protein>
    <recommendedName>
        <fullName evidence="7">Methylthioribulose-1-phosphate dehydratase</fullName>
        <shortName evidence="7">MTRu-1-P dehydratase</shortName>
        <ecNumber evidence="7">4.2.1.109</ecNumber>
    </recommendedName>
</protein>
<comment type="caution">
    <text evidence="9">The sequence shown here is derived from an EMBL/GenBank/DDBJ whole genome shotgun (WGS) entry which is preliminary data.</text>
</comment>
<accession>A0AAD5HEW8</accession>
<comment type="subcellular location">
    <subcellularLocation>
        <location evidence="7">Cytoplasm</location>
    </subcellularLocation>
</comment>
<proteinExistence type="inferred from homology"/>
<keyword evidence="6 7" id="KW-0456">Lyase</keyword>
<keyword evidence="10" id="KW-1185">Reference proteome</keyword>
<dbReference type="FunFam" id="3.40.225.10:FF:000003">
    <property type="entry name" value="Methylthioribulose-1-phosphate dehydratase"/>
    <property type="match status" value="1"/>
</dbReference>
<comment type="similarity">
    <text evidence="7">Belongs to the aldolase class II family. MtnB subfamily.</text>
</comment>
<dbReference type="GO" id="GO:0046570">
    <property type="term" value="F:methylthioribulose 1-phosphate dehydratase activity"/>
    <property type="evidence" value="ECO:0007669"/>
    <property type="project" value="UniProtKB-UniRule"/>
</dbReference>
<feature type="binding site" evidence="7">
    <location>
        <position position="171"/>
    </location>
    <ligand>
        <name>Zn(2+)</name>
        <dbReference type="ChEBI" id="CHEBI:29105"/>
    </ligand>
</feature>
<keyword evidence="5 7" id="KW-0486">Methionine biosynthesis</keyword>
<dbReference type="PANTHER" id="PTHR10640">
    <property type="entry name" value="METHYLTHIORIBULOSE-1-PHOSPHATE DEHYDRATASE"/>
    <property type="match status" value="1"/>
</dbReference>
<evidence type="ECO:0000256" key="1">
    <source>
        <dbReference type="ARBA" id="ARBA00022490"/>
    </source>
</evidence>
<comment type="cofactor">
    <cofactor evidence="7">
        <name>Zn(2+)</name>
        <dbReference type="ChEBI" id="CHEBI:29105"/>
    </cofactor>
    <text evidence="7">Binds 1 zinc ion per subunit.</text>
</comment>
<dbReference type="GO" id="GO:0019509">
    <property type="term" value="P:L-methionine salvage from methylthioadenosine"/>
    <property type="evidence" value="ECO:0007669"/>
    <property type="project" value="UniProtKB-UniRule"/>
</dbReference>
<dbReference type="EC" id="4.2.1.109" evidence="7"/>
<dbReference type="AlphaFoldDB" id="A0AAD5HEW8"/>
<gene>
    <name evidence="7" type="primary">MDE1</name>
    <name evidence="9" type="ORF">K450DRAFT_231205</name>
</gene>
<feature type="active site" description="Proton donor/acceptor" evidence="7">
    <location>
        <position position="193"/>
    </location>
</feature>
<dbReference type="NCBIfam" id="TIGR03328">
    <property type="entry name" value="salvage_mtnB"/>
    <property type="match status" value="1"/>
</dbReference>
<evidence type="ECO:0000259" key="8">
    <source>
        <dbReference type="SMART" id="SM01007"/>
    </source>
</evidence>
<feature type="binding site" evidence="7">
    <location>
        <position position="151"/>
    </location>
    <ligand>
        <name>substrate</name>
    </ligand>
</feature>
<evidence type="ECO:0000256" key="3">
    <source>
        <dbReference type="ARBA" id="ARBA00022723"/>
    </source>
</evidence>
<dbReference type="GO" id="GO:0008270">
    <property type="term" value="F:zinc ion binding"/>
    <property type="evidence" value="ECO:0007669"/>
    <property type="project" value="UniProtKB-UniRule"/>
</dbReference>
<evidence type="ECO:0000256" key="6">
    <source>
        <dbReference type="ARBA" id="ARBA00023239"/>
    </source>
</evidence>
<dbReference type="PANTHER" id="PTHR10640:SF7">
    <property type="entry name" value="METHYLTHIORIBULOSE-1-PHOSPHATE DEHYDRATASE"/>
    <property type="match status" value="1"/>
</dbReference>
<dbReference type="SUPFAM" id="SSF53639">
    <property type="entry name" value="AraD/HMP-PK domain-like"/>
    <property type="match status" value="1"/>
</dbReference>
<comment type="pathway">
    <text evidence="7">Amino-acid biosynthesis; L-methionine biosynthesis via salvage pathway; L-methionine from S-methyl-5-thio-alpha-D-ribose 1-phosphate: step 2/6.</text>
</comment>
<organism evidence="9 10">
    <name type="scientific">Umbelopsis ramanniana AG</name>
    <dbReference type="NCBI Taxonomy" id="1314678"/>
    <lineage>
        <taxon>Eukaryota</taxon>
        <taxon>Fungi</taxon>
        <taxon>Fungi incertae sedis</taxon>
        <taxon>Mucoromycota</taxon>
        <taxon>Mucoromycotina</taxon>
        <taxon>Umbelopsidomycetes</taxon>
        <taxon>Umbelopsidales</taxon>
        <taxon>Umbelopsidaceae</taxon>
        <taxon>Umbelopsis</taxon>
    </lineage>
</organism>
<dbReference type="InterPro" id="IPR027514">
    <property type="entry name" value="Salvage_MtnB_euk"/>
</dbReference>
<dbReference type="InterPro" id="IPR017714">
    <property type="entry name" value="MethylthioRu-1-P_deHdtase_MtnB"/>
</dbReference>
<evidence type="ECO:0000256" key="2">
    <source>
        <dbReference type="ARBA" id="ARBA00022605"/>
    </source>
</evidence>
<reference evidence="9" key="1">
    <citation type="submission" date="2021-06" db="EMBL/GenBank/DDBJ databases">
        <authorList>
            <consortium name="DOE Joint Genome Institute"/>
            <person name="Mondo S.J."/>
            <person name="Amses K.R."/>
            <person name="Simmons D.R."/>
            <person name="Longcore J.E."/>
            <person name="Seto K."/>
            <person name="Alves G.H."/>
            <person name="Bonds A.E."/>
            <person name="Quandt C.A."/>
            <person name="Davis W.J."/>
            <person name="Chang Y."/>
            <person name="Letcher P.M."/>
            <person name="Powell M.J."/>
            <person name="Kuo A."/>
            <person name="Labutti K."/>
            <person name="Pangilinan J."/>
            <person name="Andreopoulos W."/>
            <person name="Tritt A."/>
            <person name="Riley R."/>
            <person name="Hundley H."/>
            <person name="Johnson J."/>
            <person name="Lipzen A."/>
            <person name="Barry K."/>
            <person name="Berbee M.L."/>
            <person name="Buchler N.E."/>
            <person name="Grigoriev I.V."/>
            <person name="Spatafora J.W."/>
            <person name="Stajich J.E."/>
            <person name="James T.Y."/>
        </authorList>
    </citation>
    <scope>NUCLEOTIDE SEQUENCE</scope>
    <source>
        <strain evidence="9">AG</strain>
    </source>
</reference>
<dbReference type="InterPro" id="IPR036409">
    <property type="entry name" value="Aldolase_II/adducin_N_sf"/>
</dbReference>
<keyword evidence="4 7" id="KW-0862">Zinc</keyword>
<name>A0AAD5HEW8_UMBRA</name>
<evidence type="ECO:0000313" key="9">
    <source>
        <dbReference type="EMBL" id="KAI8581792.1"/>
    </source>
</evidence>
<feature type="binding site" evidence="7">
    <location>
        <position position="249"/>
    </location>
    <ligand>
        <name>Zn(2+)</name>
        <dbReference type="ChEBI" id="CHEBI:29105"/>
    </ligand>
</feature>
<keyword evidence="1 7" id="KW-0963">Cytoplasm</keyword>
<dbReference type="Gene3D" id="3.40.225.10">
    <property type="entry name" value="Class II aldolase/adducin N-terminal domain"/>
    <property type="match status" value="1"/>
</dbReference>
<reference evidence="9" key="2">
    <citation type="journal article" date="2022" name="Proc. Natl. Acad. Sci. U.S.A.">
        <title>Diploid-dominant life cycles characterize the early evolution of Fungi.</title>
        <authorList>
            <person name="Amses K.R."/>
            <person name="Simmons D.R."/>
            <person name="Longcore J.E."/>
            <person name="Mondo S.J."/>
            <person name="Seto K."/>
            <person name="Jeronimo G.H."/>
            <person name="Bonds A.E."/>
            <person name="Quandt C.A."/>
            <person name="Davis W.J."/>
            <person name="Chang Y."/>
            <person name="Federici B.A."/>
            <person name="Kuo A."/>
            <person name="LaButti K."/>
            <person name="Pangilinan J."/>
            <person name="Andreopoulos W."/>
            <person name="Tritt A."/>
            <person name="Riley R."/>
            <person name="Hundley H."/>
            <person name="Johnson J."/>
            <person name="Lipzen A."/>
            <person name="Barry K."/>
            <person name="Lang B.F."/>
            <person name="Cuomo C.A."/>
            <person name="Buchler N.E."/>
            <person name="Grigoriev I.V."/>
            <person name="Spatafora J.W."/>
            <person name="Stajich J.E."/>
            <person name="James T.Y."/>
        </authorList>
    </citation>
    <scope>NUCLEOTIDE SEQUENCE</scope>
    <source>
        <strain evidence="9">AG</strain>
    </source>
</reference>
<evidence type="ECO:0000313" key="10">
    <source>
        <dbReference type="Proteomes" id="UP001206595"/>
    </source>
</evidence>
<evidence type="ECO:0000256" key="7">
    <source>
        <dbReference type="HAMAP-Rule" id="MF_03116"/>
    </source>
</evidence>
<dbReference type="GO" id="GO:0005737">
    <property type="term" value="C:cytoplasm"/>
    <property type="evidence" value="ECO:0007669"/>
    <property type="project" value="UniProtKB-SubCell"/>
</dbReference>
<dbReference type="HAMAP" id="MF_03116">
    <property type="entry name" value="Salvage_MtnB_euk"/>
    <property type="match status" value="1"/>
</dbReference>
<keyword evidence="2 7" id="KW-0028">Amino-acid biosynthesis</keyword>
<evidence type="ECO:0000256" key="5">
    <source>
        <dbReference type="ARBA" id="ARBA00023167"/>
    </source>
</evidence>
<dbReference type="InterPro" id="IPR001303">
    <property type="entry name" value="Aldolase_II/adducin_N"/>
</dbReference>
<keyword evidence="3 7" id="KW-0479">Metal-binding</keyword>
<dbReference type="SMART" id="SM01007">
    <property type="entry name" value="Aldolase_II"/>
    <property type="match status" value="1"/>
</dbReference>
<comment type="catalytic activity">
    <reaction evidence="7">
        <text>5-(methylsulfanyl)-D-ribulose 1-phosphate = 5-methylsulfanyl-2,3-dioxopentyl phosphate + H2O</text>
        <dbReference type="Rhea" id="RHEA:15549"/>
        <dbReference type="ChEBI" id="CHEBI:15377"/>
        <dbReference type="ChEBI" id="CHEBI:58548"/>
        <dbReference type="ChEBI" id="CHEBI:58828"/>
        <dbReference type="EC" id="4.2.1.109"/>
    </reaction>
</comment>
<comment type="function">
    <text evidence="7">Catalyzes the dehydration of methylthioribulose-1-phosphate (MTRu-1-P) into 2,3-diketo-5-methylthiopentyl-1-phosphate (DK-MTP-1-P).</text>
</comment>
<dbReference type="Pfam" id="PF00596">
    <property type="entry name" value="Aldolase_II"/>
    <property type="match status" value="1"/>
</dbReference>
<evidence type="ECO:0000256" key="4">
    <source>
        <dbReference type="ARBA" id="ARBA00022833"/>
    </source>
</evidence>